<reference evidence="1 2" key="1">
    <citation type="journal article" date="2023" name="Plants (Basel)">
        <title>Bridging the Gap: Combining Genomics and Transcriptomics Approaches to Understand Stylosanthes scabra, an Orphan Legume from the Brazilian Caatinga.</title>
        <authorList>
            <person name="Ferreira-Neto J.R.C."/>
            <person name="da Silva M.D."/>
            <person name="Binneck E."/>
            <person name="de Melo N.F."/>
            <person name="da Silva R.H."/>
            <person name="de Melo A.L.T.M."/>
            <person name="Pandolfi V."/>
            <person name="Bustamante F.O."/>
            <person name="Brasileiro-Vidal A.C."/>
            <person name="Benko-Iseppon A.M."/>
        </authorList>
    </citation>
    <scope>NUCLEOTIDE SEQUENCE [LARGE SCALE GENOMIC DNA]</scope>
    <source>
        <tissue evidence="1">Leaves</tissue>
    </source>
</reference>
<evidence type="ECO:0000313" key="1">
    <source>
        <dbReference type="EMBL" id="MED6202774.1"/>
    </source>
</evidence>
<evidence type="ECO:0000313" key="2">
    <source>
        <dbReference type="Proteomes" id="UP001341840"/>
    </source>
</evidence>
<protein>
    <submittedName>
        <fullName evidence="1">Uncharacterized protein</fullName>
    </submittedName>
</protein>
<keyword evidence="2" id="KW-1185">Reference proteome</keyword>
<sequence length="102" mass="10711">FPRLGLDFGAWALKSGAWACGLMLGLVCSRLGVSEAGPGRMGMILGAWACSTGRLGVQLVCCNFPRVVPGSDQLSTIDIYIPNRSPGRKLSNAIGIRSFGVL</sequence>
<proteinExistence type="predicted"/>
<comment type="caution">
    <text evidence="1">The sequence shown here is derived from an EMBL/GenBank/DDBJ whole genome shotgun (WGS) entry which is preliminary data.</text>
</comment>
<feature type="non-terminal residue" evidence="1">
    <location>
        <position position="1"/>
    </location>
</feature>
<gene>
    <name evidence="1" type="ORF">PIB30_109006</name>
</gene>
<dbReference type="Proteomes" id="UP001341840">
    <property type="component" value="Unassembled WGS sequence"/>
</dbReference>
<accession>A0ABU6XYF7</accession>
<name>A0ABU6XYF7_9FABA</name>
<organism evidence="1 2">
    <name type="scientific">Stylosanthes scabra</name>
    <dbReference type="NCBI Taxonomy" id="79078"/>
    <lineage>
        <taxon>Eukaryota</taxon>
        <taxon>Viridiplantae</taxon>
        <taxon>Streptophyta</taxon>
        <taxon>Embryophyta</taxon>
        <taxon>Tracheophyta</taxon>
        <taxon>Spermatophyta</taxon>
        <taxon>Magnoliopsida</taxon>
        <taxon>eudicotyledons</taxon>
        <taxon>Gunneridae</taxon>
        <taxon>Pentapetalae</taxon>
        <taxon>rosids</taxon>
        <taxon>fabids</taxon>
        <taxon>Fabales</taxon>
        <taxon>Fabaceae</taxon>
        <taxon>Papilionoideae</taxon>
        <taxon>50 kb inversion clade</taxon>
        <taxon>dalbergioids sensu lato</taxon>
        <taxon>Dalbergieae</taxon>
        <taxon>Pterocarpus clade</taxon>
        <taxon>Stylosanthes</taxon>
    </lineage>
</organism>
<dbReference type="EMBL" id="JASCZI010216803">
    <property type="protein sequence ID" value="MED6202774.1"/>
    <property type="molecule type" value="Genomic_DNA"/>
</dbReference>